<feature type="region of interest" description="Disordered" evidence="1">
    <location>
        <begin position="458"/>
        <end position="479"/>
    </location>
</feature>
<dbReference type="Proteomes" id="UP000308365">
    <property type="component" value="Unassembled WGS sequence"/>
</dbReference>
<name>A0A4U1EQT9_MONMO</name>
<organism evidence="3 4">
    <name type="scientific">Monodon monoceros</name>
    <name type="common">Narwhal</name>
    <name type="synonym">Ceratodon monodon</name>
    <dbReference type="NCBI Taxonomy" id="40151"/>
    <lineage>
        <taxon>Eukaryota</taxon>
        <taxon>Metazoa</taxon>
        <taxon>Chordata</taxon>
        <taxon>Craniata</taxon>
        <taxon>Vertebrata</taxon>
        <taxon>Euteleostomi</taxon>
        <taxon>Mammalia</taxon>
        <taxon>Eutheria</taxon>
        <taxon>Laurasiatheria</taxon>
        <taxon>Artiodactyla</taxon>
        <taxon>Whippomorpha</taxon>
        <taxon>Cetacea</taxon>
        <taxon>Odontoceti</taxon>
        <taxon>Monodontidae</taxon>
        <taxon>Monodon</taxon>
    </lineage>
</organism>
<dbReference type="GO" id="GO:0005759">
    <property type="term" value="C:mitochondrial matrix"/>
    <property type="evidence" value="ECO:0007669"/>
    <property type="project" value="TreeGrafter"/>
</dbReference>
<comment type="caution">
    <text evidence="3">The sequence shown here is derived from an EMBL/GenBank/DDBJ whole genome shotgun (WGS) entry which is preliminary data.</text>
</comment>
<dbReference type="SUPFAM" id="SSF54637">
    <property type="entry name" value="Thioesterase/thiol ester dehydrase-isomerase"/>
    <property type="match status" value="1"/>
</dbReference>
<evidence type="ECO:0000259" key="2">
    <source>
        <dbReference type="Pfam" id="PF03061"/>
    </source>
</evidence>
<gene>
    <name evidence="3" type="ORF">EI555_021003</name>
</gene>
<dbReference type="AlphaFoldDB" id="A0A4U1EQT9"/>
<evidence type="ECO:0000256" key="1">
    <source>
        <dbReference type="SAM" id="MobiDB-lite"/>
    </source>
</evidence>
<dbReference type="EMBL" id="RWIC01000938">
    <property type="protein sequence ID" value="TKC38822.1"/>
    <property type="molecule type" value="Genomic_DNA"/>
</dbReference>
<dbReference type="Gene3D" id="3.10.129.10">
    <property type="entry name" value="Hotdog Thioesterase"/>
    <property type="match status" value="1"/>
</dbReference>
<dbReference type="GO" id="GO:0035336">
    <property type="term" value="P:long-chain fatty-acyl-CoA metabolic process"/>
    <property type="evidence" value="ECO:0007669"/>
    <property type="project" value="TreeGrafter"/>
</dbReference>
<protein>
    <recommendedName>
        <fullName evidence="2">Thioesterase domain-containing protein</fullName>
    </recommendedName>
</protein>
<sequence length="479" mass="51551">MIRRGLRVAARLGHHGALPGGPYILPTFSPASAFGSSMDSLESPEAQAAAHLPGSCLVSRIFPAQVSRFCQEKTDLKNYALPNASWCPDMLNLYHEFLEKTKADGWIRLPSFKSNRNHIQGLKLPLVLTASSDKSDCHIFTRCIKTEGQGYEYVIFFHPSKKKSVCLFQPGPYLEGPRGFAHGGSLAAMIDETFSKIAYLAGEGLFTLNLNTRFKNLIRMGSLAVLNVGVEKVEDQKLYISCIAQSTDQQTVYAKASGTFLQLQLEEDSSQYYTLCLQESLLPTALPTGTHPRAAGGVREVTGEPSPTPKQPGPSREGPRAQGWLAASNLKGGVKKAGLMAAKTELCLSRKRGHSQAESRNIALPEVRRGGAGSSSQVCSESASGLERLGKAREAREEAGVARAEGWLSLEKLAVPPGIPAGAMGEPVYSDVRGLIRKCDCLALGSLYFSPDPPTLPPFVPPHPPPTPLKQGLVHPVGP</sequence>
<feature type="domain" description="Thioesterase" evidence="2">
    <location>
        <begin position="179"/>
        <end position="251"/>
    </location>
</feature>
<dbReference type="InterPro" id="IPR029069">
    <property type="entry name" value="HotDog_dom_sf"/>
</dbReference>
<dbReference type="InterPro" id="IPR006683">
    <property type="entry name" value="Thioestr_dom"/>
</dbReference>
<dbReference type="CDD" id="cd03443">
    <property type="entry name" value="PaaI_thioesterase"/>
    <property type="match status" value="1"/>
</dbReference>
<reference evidence="4" key="1">
    <citation type="journal article" date="2019" name="IScience">
        <title>Narwhal Genome Reveals Long-Term Low Genetic Diversity despite Current Large Abundance Size.</title>
        <authorList>
            <person name="Westbury M.V."/>
            <person name="Petersen B."/>
            <person name="Garde E."/>
            <person name="Heide-Jorgensen M.P."/>
            <person name="Lorenzen E.D."/>
        </authorList>
    </citation>
    <scope>NUCLEOTIDE SEQUENCE [LARGE SCALE GENOMIC DNA]</scope>
</reference>
<evidence type="ECO:0000313" key="3">
    <source>
        <dbReference type="EMBL" id="TKC38822.1"/>
    </source>
</evidence>
<dbReference type="PANTHER" id="PTHR47362">
    <property type="entry name" value="ACYL-COENZYME A THIOESTERASE THEM5"/>
    <property type="match status" value="1"/>
</dbReference>
<feature type="region of interest" description="Disordered" evidence="1">
    <location>
        <begin position="357"/>
        <end position="391"/>
    </location>
</feature>
<proteinExistence type="predicted"/>
<evidence type="ECO:0000313" key="4">
    <source>
        <dbReference type="Proteomes" id="UP000308365"/>
    </source>
</evidence>
<dbReference type="GO" id="GO:0052816">
    <property type="term" value="F:long-chain fatty acyl-CoA hydrolase activity"/>
    <property type="evidence" value="ECO:0007669"/>
    <property type="project" value="TreeGrafter"/>
</dbReference>
<feature type="compositionally biased region" description="Polar residues" evidence="1">
    <location>
        <begin position="374"/>
        <end position="383"/>
    </location>
</feature>
<dbReference type="PANTHER" id="PTHR47362:SF1">
    <property type="entry name" value="ACYL-COENZYME A THIOESTERASE THEM5"/>
    <property type="match status" value="1"/>
</dbReference>
<accession>A0A4U1EQT9</accession>
<dbReference type="Pfam" id="PF03061">
    <property type="entry name" value="4HBT"/>
    <property type="match status" value="1"/>
</dbReference>
<feature type="compositionally biased region" description="Pro residues" evidence="1">
    <location>
        <begin position="458"/>
        <end position="468"/>
    </location>
</feature>
<dbReference type="GO" id="GO:0035965">
    <property type="term" value="P:cardiolipin acyl-chain remodeling"/>
    <property type="evidence" value="ECO:0007669"/>
    <property type="project" value="TreeGrafter"/>
</dbReference>
<feature type="region of interest" description="Disordered" evidence="1">
    <location>
        <begin position="286"/>
        <end position="321"/>
    </location>
</feature>